<name>U2YHP1_9SPHN</name>
<evidence type="ECO:0000259" key="1">
    <source>
        <dbReference type="Pfam" id="PF05229"/>
    </source>
</evidence>
<keyword evidence="3" id="KW-1185">Reference proteome</keyword>
<dbReference type="Pfam" id="PF05229">
    <property type="entry name" value="SCPU"/>
    <property type="match status" value="1"/>
</dbReference>
<dbReference type="PANTHER" id="PTHR37089">
    <property type="entry name" value="PROTEIN U-RELATED"/>
    <property type="match status" value="1"/>
</dbReference>
<proteinExistence type="predicted"/>
<dbReference type="Proteomes" id="UP000016568">
    <property type="component" value="Unassembled WGS sequence"/>
</dbReference>
<gene>
    <name evidence="2" type="ORF">NT2_01_04570</name>
</gene>
<dbReference type="SMART" id="SM00972">
    <property type="entry name" value="SCPU"/>
    <property type="match status" value="1"/>
</dbReference>
<feature type="domain" description="Spore coat protein U/FanG" evidence="1">
    <location>
        <begin position="42"/>
        <end position="197"/>
    </location>
</feature>
<comment type="caution">
    <text evidence="2">The sequence shown here is derived from an EMBL/GenBank/DDBJ whole genome shotgun (WGS) entry which is preliminary data.</text>
</comment>
<evidence type="ECO:0000313" key="2">
    <source>
        <dbReference type="EMBL" id="GAD47685.1"/>
    </source>
</evidence>
<dbReference type="KEGG" id="ntd:EGO55_14850"/>
<sequence>MLLAYFRFSHKLGRFTLQIQRIGLALAGLFVVASPAHATIDGSLDATITLTAACIINEANTADGATGIDYGTIDFGSQNTYFSTADAELEGSVGTGIEIQCSNGTTPVLAFGGGENAGSGTSNTGTTGARAMEHGTEAGTFVTYNLYSDSSGGTIIPVDGTIALDADGSAQTIPVFGRAFGADNLFTGQYHDLVVVTLTL</sequence>
<dbReference type="AlphaFoldDB" id="U2YHP1"/>
<dbReference type="OrthoDB" id="7478692at2"/>
<protein>
    <recommendedName>
        <fullName evidence="1">Spore coat protein U/FanG domain-containing protein</fullName>
    </recommendedName>
</protein>
<dbReference type="InterPro" id="IPR007893">
    <property type="entry name" value="Spore_coat_U/FanG"/>
</dbReference>
<accession>U2YHP1</accession>
<organism evidence="2 3">
    <name type="scientific">Caenibius tardaugens NBRC 16725</name>
    <dbReference type="NCBI Taxonomy" id="1219035"/>
    <lineage>
        <taxon>Bacteria</taxon>
        <taxon>Pseudomonadati</taxon>
        <taxon>Pseudomonadota</taxon>
        <taxon>Alphaproteobacteria</taxon>
        <taxon>Sphingomonadales</taxon>
        <taxon>Erythrobacteraceae</taxon>
        <taxon>Caenibius</taxon>
    </lineage>
</organism>
<dbReference type="eggNOG" id="COG5430">
    <property type="taxonomic scope" value="Bacteria"/>
</dbReference>
<dbReference type="InterPro" id="IPR053167">
    <property type="entry name" value="Spore_coat_component"/>
</dbReference>
<reference evidence="2 3" key="1">
    <citation type="submission" date="2013-09" db="EMBL/GenBank/DDBJ databases">
        <title>Whole genome shotgun sequence of Novosphingobium tardaugens NBRC 16725.</title>
        <authorList>
            <person name="Isaki S."/>
            <person name="Hosoyama A."/>
            <person name="Tsuchikane K."/>
            <person name="Katsumata H."/>
            <person name="Ando Y."/>
            <person name="Yamazaki S."/>
            <person name="Fujita N."/>
        </authorList>
    </citation>
    <scope>NUCLEOTIDE SEQUENCE [LARGE SCALE GENOMIC DNA]</scope>
    <source>
        <strain evidence="2 3">NBRC 16725</strain>
    </source>
</reference>
<evidence type="ECO:0000313" key="3">
    <source>
        <dbReference type="Proteomes" id="UP000016568"/>
    </source>
</evidence>
<dbReference type="PANTHER" id="PTHR37089:SF4">
    <property type="entry name" value="EXPORTED PROTEIN"/>
    <property type="match status" value="1"/>
</dbReference>
<dbReference type="EMBL" id="BASZ01000001">
    <property type="protein sequence ID" value="GAD47685.1"/>
    <property type="molecule type" value="Genomic_DNA"/>
</dbReference>